<dbReference type="CDD" id="cd06578">
    <property type="entry name" value="HemD"/>
    <property type="match status" value="1"/>
</dbReference>
<dbReference type="GO" id="GO:0004852">
    <property type="term" value="F:uroporphyrinogen-III synthase activity"/>
    <property type="evidence" value="ECO:0007669"/>
    <property type="project" value="UniProtKB-UniRule"/>
</dbReference>
<comment type="caution">
    <text evidence="11">The sequence shown here is derived from an EMBL/GenBank/DDBJ whole genome shotgun (WGS) entry which is preliminary data.</text>
</comment>
<dbReference type="GO" id="GO:0006782">
    <property type="term" value="P:protoporphyrinogen IX biosynthetic process"/>
    <property type="evidence" value="ECO:0007669"/>
    <property type="project" value="UniProtKB-UniRule"/>
</dbReference>
<keyword evidence="5 9" id="KW-0627">Porphyrin biosynthesis</keyword>
<evidence type="ECO:0000256" key="9">
    <source>
        <dbReference type="RuleBase" id="RU366031"/>
    </source>
</evidence>
<dbReference type="Gene3D" id="3.40.50.10090">
    <property type="match status" value="2"/>
</dbReference>
<evidence type="ECO:0000313" key="11">
    <source>
        <dbReference type="EMBL" id="RDU36288.1"/>
    </source>
</evidence>
<dbReference type="InterPro" id="IPR039793">
    <property type="entry name" value="UROS/Hem4"/>
</dbReference>
<dbReference type="EC" id="4.2.1.75" evidence="3 9"/>
<dbReference type="PANTHER" id="PTHR38042:SF1">
    <property type="entry name" value="UROPORPHYRINOGEN-III SYNTHASE, CHLOROPLASTIC"/>
    <property type="match status" value="1"/>
</dbReference>
<dbReference type="EMBL" id="QNQT01000006">
    <property type="protein sequence ID" value="RDU36288.1"/>
    <property type="molecule type" value="Genomic_DNA"/>
</dbReference>
<evidence type="ECO:0000313" key="12">
    <source>
        <dbReference type="Proteomes" id="UP000257144"/>
    </source>
</evidence>
<feature type="domain" description="Tetrapyrrole biosynthesis uroporphyrinogen III synthase" evidence="10">
    <location>
        <begin position="24"/>
        <end position="248"/>
    </location>
</feature>
<dbReference type="AlphaFoldDB" id="A0A3D8GPD8"/>
<evidence type="ECO:0000256" key="3">
    <source>
        <dbReference type="ARBA" id="ARBA00013109"/>
    </source>
</evidence>
<gene>
    <name evidence="11" type="ORF">DRW41_14810</name>
</gene>
<dbReference type="UniPathway" id="UPA00251">
    <property type="reaction ID" value="UER00320"/>
</dbReference>
<evidence type="ECO:0000256" key="7">
    <source>
        <dbReference type="ARBA" id="ARBA00040167"/>
    </source>
</evidence>
<evidence type="ECO:0000256" key="6">
    <source>
        <dbReference type="ARBA" id="ARBA00037589"/>
    </source>
</evidence>
<comment type="function">
    <text evidence="6 9">Catalyzes cyclization of the linear tetrapyrrole, hydroxymethylbilane, to the macrocyclic uroporphyrinogen III.</text>
</comment>
<dbReference type="Pfam" id="PF02602">
    <property type="entry name" value="HEM4"/>
    <property type="match status" value="1"/>
</dbReference>
<dbReference type="InterPro" id="IPR003754">
    <property type="entry name" value="4pyrrol_synth_uPrphyn_synth"/>
</dbReference>
<dbReference type="GO" id="GO:0006780">
    <property type="term" value="P:uroporphyrinogen III biosynthetic process"/>
    <property type="evidence" value="ECO:0007669"/>
    <property type="project" value="UniProtKB-UniRule"/>
</dbReference>
<evidence type="ECO:0000256" key="2">
    <source>
        <dbReference type="ARBA" id="ARBA00008133"/>
    </source>
</evidence>
<evidence type="ECO:0000256" key="1">
    <source>
        <dbReference type="ARBA" id="ARBA00004772"/>
    </source>
</evidence>
<evidence type="ECO:0000256" key="4">
    <source>
        <dbReference type="ARBA" id="ARBA00023239"/>
    </source>
</evidence>
<evidence type="ECO:0000256" key="8">
    <source>
        <dbReference type="ARBA" id="ARBA00048617"/>
    </source>
</evidence>
<protein>
    <recommendedName>
        <fullName evidence="7 9">Uroporphyrinogen-III synthase</fullName>
        <ecNumber evidence="3 9">4.2.1.75</ecNumber>
    </recommendedName>
</protein>
<dbReference type="OrthoDB" id="9815856at2"/>
<dbReference type="Proteomes" id="UP000257144">
    <property type="component" value="Unassembled WGS sequence"/>
</dbReference>
<evidence type="ECO:0000259" key="10">
    <source>
        <dbReference type="Pfam" id="PF02602"/>
    </source>
</evidence>
<comment type="similarity">
    <text evidence="2 9">Belongs to the uroporphyrinogen-III synthase family.</text>
</comment>
<sequence>MNRPLPLSNKKVLVPRGASQAKPFSRLIEKHGGIPVEIPLLSFRPVRMDETLHHMLATVEEYDWIVFTSNVTVETFLSFYGDRKRPRLPKIAVIGERTGLFLKERGFETDFIPSKYVAEVFAEEFIAHINKGCRVLIPKGNLAREHIANMLRKHGSIADEIVVYETYLPEESKQKLNEMLSKGELDILMFTSPSTVDHFIEATGEKGLKELAARCVVACIGPVTEKRLKSLGIPVHASPDQYTVEDMVNSTLEYLESLNKQDKM</sequence>
<comment type="pathway">
    <text evidence="1 9">Porphyrin-containing compound metabolism; protoporphyrin-IX biosynthesis; coproporphyrinogen-III from 5-aminolevulinate: step 3/4.</text>
</comment>
<comment type="catalytic activity">
    <reaction evidence="8 9">
        <text>hydroxymethylbilane = uroporphyrinogen III + H2O</text>
        <dbReference type="Rhea" id="RHEA:18965"/>
        <dbReference type="ChEBI" id="CHEBI:15377"/>
        <dbReference type="ChEBI" id="CHEBI:57308"/>
        <dbReference type="ChEBI" id="CHEBI:57845"/>
        <dbReference type="EC" id="4.2.1.75"/>
    </reaction>
</comment>
<name>A0A3D8GPD8_9BACI</name>
<keyword evidence="4 9" id="KW-0456">Lyase</keyword>
<organism evidence="11 12">
    <name type="scientific">Neobacillus piezotolerans</name>
    <dbReference type="NCBI Taxonomy" id="2259171"/>
    <lineage>
        <taxon>Bacteria</taxon>
        <taxon>Bacillati</taxon>
        <taxon>Bacillota</taxon>
        <taxon>Bacilli</taxon>
        <taxon>Bacillales</taxon>
        <taxon>Bacillaceae</taxon>
        <taxon>Neobacillus</taxon>
    </lineage>
</organism>
<keyword evidence="12" id="KW-1185">Reference proteome</keyword>
<proteinExistence type="inferred from homology"/>
<dbReference type="SUPFAM" id="SSF69618">
    <property type="entry name" value="HemD-like"/>
    <property type="match status" value="1"/>
</dbReference>
<dbReference type="InterPro" id="IPR036108">
    <property type="entry name" value="4pyrrol_syn_uPrphyn_synt_sf"/>
</dbReference>
<accession>A0A3D8GPD8</accession>
<reference evidence="11 12" key="1">
    <citation type="submission" date="2018-07" db="EMBL/GenBank/DDBJ databases">
        <title>Bacillus sp. YLB-04 draft genome sequence.</title>
        <authorList>
            <person name="Yu L."/>
            <person name="Tang X."/>
        </authorList>
    </citation>
    <scope>NUCLEOTIDE SEQUENCE [LARGE SCALE GENOMIC DNA]</scope>
    <source>
        <strain evidence="11 12">YLB-04</strain>
    </source>
</reference>
<dbReference type="PANTHER" id="PTHR38042">
    <property type="entry name" value="UROPORPHYRINOGEN-III SYNTHASE, CHLOROPLASTIC"/>
    <property type="match status" value="1"/>
</dbReference>
<dbReference type="RefSeq" id="WP_115452775.1">
    <property type="nucleotide sequence ID" value="NZ_QNQT01000006.1"/>
</dbReference>
<evidence type="ECO:0000256" key="5">
    <source>
        <dbReference type="ARBA" id="ARBA00023244"/>
    </source>
</evidence>